<evidence type="ECO:0000313" key="1">
    <source>
        <dbReference type="EMBL" id="MFC5813590.1"/>
    </source>
</evidence>
<protein>
    <recommendedName>
        <fullName evidence="3">ISKra4 family transposase</fullName>
    </recommendedName>
</protein>
<evidence type="ECO:0008006" key="3">
    <source>
        <dbReference type="Google" id="ProtNLM"/>
    </source>
</evidence>
<evidence type="ECO:0000313" key="2">
    <source>
        <dbReference type="Proteomes" id="UP001596096"/>
    </source>
</evidence>
<dbReference type="EMBL" id="JBHSNW010000001">
    <property type="protein sequence ID" value="MFC5813590.1"/>
    <property type="molecule type" value="Genomic_DNA"/>
</dbReference>
<reference evidence="2" key="1">
    <citation type="journal article" date="2019" name="Int. J. Syst. Evol. Microbiol.">
        <title>The Global Catalogue of Microorganisms (GCM) 10K type strain sequencing project: providing services to taxonomists for standard genome sequencing and annotation.</title>
        <authorList>
            <consortium name="The Broad Institute Genomics Platform"/>
            <consortium name="The Broad Institute Genome Sequencing Center for Infectious Disease"/>
            <person name="Wu L."/>
            <person name="Ma J."/>
        </authorList>
    </citation>
    <scope>NUCLEOTIDE SEQUENCE [LARGE SCALE GENOMIC DNA]</scope>
    <source>
        <strain evidence="2">CGMCC 4.7106</strain>
    </source>
</reference>
<sequence>MLEAGWAIATGVIEGACRHLITDRLDLAGGRWVLAGAEAVLKLRALIANGHLDEYWRFTAPGNERVHQHDYRDGYSLTA</sequence>
<gene>
    <name evidence="1" type="ORF">ACFPUY_00735</name>
</gene>
<organism evidence="1 2">
    <name type="scientific">Nonomuraea harbinensis</name>
    <dbReference type="NCBI Taxonomy" id="1286938"/>
    <lineage>
        <taxon>Bacteria</taxon>
        <taxon>Bacillati</taxon>
        <taxon>Actinomycetota</taxon>
        <taxon>Actinomycetes</taxon>
        <taxon>Streptosporangiales</taxon>
        <taxon>Streptosporangiaceae</taxon>
        <taxon>Nonomuraea</taxon>
    </lineage>
</organism>
<dbReference type="RefSeq" id="WP_219550541.1">
    <property type="nucleotide sequence ID" value="NZ_JAHKRN010000060.1"/>
</dbReference>
<accession>A0ABW1BK52</accession>
<dbReference type="Proteomes" id="UP001596096">
    <property type="component" value="Unassembled WGS sequence"/>
</dbReference>
<comment type="caution">
    <text evidence="1">The sequence shown here is derived from an EMBL/GenBank/DDBJ whole genome shotgun (WGS) entry which is preliminary data.</text>
</comment>
<proteinExistence type="predicted"/>
<name>A0ABW1BK52_9ACTN</name>
<keyword evidence="2" id="KW-1185">Reference proteome</keyword>